<feature type="transmembrane region" description="Helical" evidence="5">
    <location>
        <begin position="141"/>
        <end position="160"/>
    </location>
</feature>
<sequence>MSEQNDWRKQALDLGPVLLFVGGYLLVRDQSFAIGGRDYAGFVIVTACFIPILALSNWLLYRLTGKVSRMQILTLVLAVVFGGLTVALNDERFFKMKSTLAFGIFSGLLWIGLARGQSWLEFIMDGALPITHEGWMILTRRLAVFFACIAAANEVIWRGFSTDVFVAWDTFGQMAAMMGFFLAQAGLLKRHSTEDIPPRAR</sequence>
<dbReference type="Proteomes" id="UP000609121">
    <property type="component" value="Unassembled WGS sequence"/>
</dbReference>
<proteinExistence type="inferred from homology"/>
<dbReference type="EMBL" id="JACVXA010000015">
    <property type="protein sequence ID" value="MBE3638017.1"/>
    <property type="molecule type" value="Genomic_DNA"/>
</dbReference>
<evidence type="ECO:0000256" key="1">
    <source>
        <dbReference type="ARBA" id="ARBA00022475"/>
    </source>
</evidence>
<comment type="caution">
    <text evidence="6">The sequence shown here is derived from an EMBL/GenBank/DDBJ whole genome shotgun (WGS) entry which is preliminary data.</text>
</comment>
<feature type="transmembrane region" description="Helical" evidence="5">
    <location>
        <begin position="100"/>
        <end position="120"/>
    </location>
</feature>
<dbReference type="AlphaFoldDB" id="A0A8J6YUS8"/>
<evidence type="ECO:0000256" key="3">
    <source>
        <dbReference type="ARBA" id="ARBA00022989"/>
    </source>
</evidence>
<evidence type="ECO:0000256" key="2">
    <source>
        <dbReference type="ARBA" id="ARBA00022692"/>
    </source>
</evidence>
<name>A0A8J6YUS8_9RHOB</name>
<gene>
    <name evidence="5" type="primary">yciB</name>
    <name evidence="6" type="ORF">ICN82_07355</name>
</gene>
<accession>A0A8J6YUS8</accession>
<comment type="function">
    <text evidence="5">Plays a role in cell envelope biogenesis, maintenance of cell envelope integrity and membrane homeostasis.</text>
</comment>
<feature type="transmembrane region" description="Helical" evidence="5">
    <location>
        <begin position="72"/>
        <end position="88"/>
    </location>
</feature>
<keyword evidence="3 5" id="KW-1133">Transmembrane helix</keyword>
<keyword evidence="1 5" id="KW-1003">Cell membrane</keyword>
<feature type="transmembrane region" description="Helical" evidence="5">
    <location>
        <begin position="12"/>
        <end position="27"/>
    </location>
</feature>
<dbReference type="Pfam" id="PF04279">
    <property type="entry name" value="IspA"/>
    <property type="match status" value="1"/>
</dbReference>
<comment type="subcellular location">
    <subcellularLocation>
        <location evidence="5">Cell inner membrane</location>
        <topology evidence="5">Multi-pass membrane protein</topology>
    </subcellularLocation>
</comment>
<protein>
    <recommendedName>
        <fullName evidence="5">Inner membrane-spanning protein YciB</fullName>
    </recommendedName>
</protein>
<organism evidence="6 7">
    <name type="scientific">Mangrovicoccus algicola</name>
    <dbReference type="NCBI Taxonomy" id="2771008"/>
    <lineage>
        <taxon>Bacteria</taxon>
        <taxon>Pseudomonadati</taxon>
        <taxon>Pseudomonadota</taxon>
        <taxon>Alphaproteobacteria</taxon>
        <taxon>Rhodobacterales</taxon>
        <taxon>Paracoccaceae</taxon>
        <taxon>Mangrovicoccus</taxon>
    </lineage>
</organism>
<keyword evidence="5" id="KW-0997">Cell inner membrane</keyword>
<evidence type="ECO:0000256" key="5">
    <source>
        <dbReference type="HAMAP-Rule" id="MF_00189"/>
    </source>
</evidence>
<keyword evidence="7" id="KW-1185">Reference proteome</keyword>
<keyword evidence="4 5" id="KW-0472">Membrane</keyword>
<evidence type="ECO:0000256" key="4">
    <source>
        <dbReference type="ARBA" id="ARBA00023136"/>
    </source>
</evidence>
<reference evidence="6" key="1">
    <citation type="submission" date="2020-09" db="EMBL/GenBank/DDBJ databases">
        <title>A novel bacterium of genus Mangrovicoccus, isolated from South China Sea.</title>
        <authorList>
            <person name="Huang H."/>
            <person name="Mo K."/>
            <person name="Hu Y."/>
        </authorList>
    </citation>
    <scope>NUCLEOTIDE SEQUENCE</scope>
    <source>
        <strain evidence="6">HB182678</strain>
    </source>
</reference>
<feature type="transmembrane region" description="Helical" evidence="5">
    <location>
        <begin position="166"/>
        <end position="188"/>
    </location>
</feature>
<dbReference type="HAMAP" id="MF_00189">
    <property type="entry name" value="YciB"/>
    <property type="match status" value="1"/>
</dbReference>
<dbReference type="PANTHER" id="PTHR36917:SF1">
    <property type="entry name" value="INNER MEMBRANE-SPANNING PROTEIN YCIB"/>
    <property type="match status" value="1"/>
</dbReference>
<comment type="similarity">
    <text evidence="5">Belongs to the YciB family.</text>
</comment>
<evidence type="ECO:0000313" key="7">
    <source>
        <dbReference type="Proteomes" id="UP000609121"/>
    </source>
</evidence>
<dbReference type="PANTHER" id="PTHR36917">
    <property type="entry name" value="INTRACELLULAR SEPTATION PROTEIN A-RELATED"/>
    <property type="match status" value="1"/>
</dbReference>
<dbReference type="InterPro" id="IPR006008">
    <property type="entry name" value="YciB"/>
</dbReference>
<evidence type="ECO:0000313" key="6">
    <source>
        <dbReference type="EMBL" id="MBE3638017.1"/>
    </source>
</evidence>
<dbReference type="GO" id="GO:0005886">
    <property type="term" value="C:plasma membrane"/>
    <property type="evidence" value="ECO:0007669"/>
    <property type="project" value="UniProtKB-SubCell"/>
</dbReference>
<keyword evidence="2 5" id="KW-0812">Transmembrane</keyword>
<dbReference type="RefSeq" id="WP_193181292.1">
    <property type="nucleotide sequence ID" value="NZ_JACVXA010000015.1"/>
</dbReference>
<feature type="transmembrane region" description="Helical" evidence="5">
    <location>
        <begin position="39"/>
        <end position="60"/>
    </location>
</feature>